<dbReference type="GO" id="GO:0004326">
    <property type="term" value="F:tetrahydrofolylpolyglutamate synthase activity"/>
    <property type="evidence" value="ECO:0007669"/>
    <property type="project" value="UniProtKB-EC"/>
</dbReference>
<sequence>MSNYVHLGLQGSPMTYQETLDWMFSQLPMYQQKGASAYNGKLDNIRAFADHLDNPERKFRSIHVAGTNGKGSSSHLLASVLQEAGYKVGLYTSPHLKDFRERIRINGQMITEEQVVNFIRENRQFLDAHRLSFFEMTVGMAFDHFARERVDVAVIEVGLGGRLDSTNIIIPEVSLITNIGLDHTEMLGDSISKITREKAGIIKPGVPVVVSEWQEEAVPVYEEIAEAMGSPLIYADKTVKHSYKTALLGTYQDKNMKGVIGVLDKLKNFRVSSQHIEAGFLKVIENTGLMGRWQVVQQAPKLVYDTAHNMEGLSLTMQQLQSEDFEDLHLVLGFVKEKNLDLILPLFPKDAIYYFSRPDIPRGLDVEVLKEKAAAYGLMGDVYASVPEALDQALIRANVRDMIYVGGSTFTVADVL</sequence>
<dbReference type="NCBIfam" id="TIGR01499">
    <property type="entry name" value="folC"/>
    <property type="match status" value="1"/>
</dbReference>
<evidence type="ECO:0000256" key="1">
    <source>
        <dbReference type="ARBA" id="ARBA00001946"/>
    </source>
</evidence>
<evidence type="ECO:0000256" key="5">
    <source>
        <dbReference type="ARBA" id="ARBA00008276"/>
    </source>
</evidence>
<comment type="catalytic activity">
    <reaction evidence="20">
        <text>(6R)-5,10-methylenetetrahydrofolyl-(gamma-L-Glu)(n) + L-glutamate + ATP = (6R)-5,10-methylenetetrahydrofolyl-(gamma-L-Glu)(n+1) + ADP + phosphate + H(+)</text>
        <dbReference type="Rhea" id="RHEA:51912"/>
        <dbReference type="Rhea" id="RHEA-COMP:13257"/>
        <dbReference type="Rhea" id="RHEA-COMP:13258"/>
        <dbReference type="ChEBI" id="CHEBI:15378"/>
        <dbReference type="ChEBI" id="CHEBI:29985"/>
        <dbReference type="ChEBI" id="CHEBI:30616"/>
        <dbReference type="ChEBI" id="CHEBI:43474"/>
        <dbReference type="ChEBI" id="CHEBI:136572"/>
        <dbReference type="ChEBI" id="CHEBI:456216"/>
        <dbReference type="EC" id="6.3.2.17"/>
    </reaction>
</comment>
<dbReference type="EMBL" id="SNYI01000003">
    <property type="protein sequence ID" value="TDQ28937.1"/>
    <property type="molecule type" value="Genomic_DNA"/>
</dbReference>
<evidence type="ECO:0000256" key="7">
    <source>
        <dbReference type="ARBA" id="ARBA00013025"/>
    </source>
</evidence>
<keyword evidence="12 22" id="KW-0067">ATP-binding</keyword>
<comment type="catalytic activity">
    <reaction evidence="18">
        <text>(6S)-5,6,7,8-tetrahydrofolyl-(gamma-L-Glu)(n) + L-glutamate + ATP = (6S)-5,6,7,8-tetrahydrofolyl-(gamma-L-Glu)(n+1) + ADP + phosphate + H(+)</text>
        <dbReference type="Rhea" id="RHEA:10580"/>
        <dbReference type="Rhea" id="RHEA-COMP:14738"/>
        <dbReference type="Rhea" id="RHEA-COMP:14740"/>
        <dbReference type="ChEBI" id="CHEBI:15378"/>
        <dbReference type="ChEBI" id="CHEBI:29985"/>
        <dbReference type="ChEBI" id="CHEBI:30616"/>
        <dbReference type="ChEBI" id="CHEBI:43474"/>
        <dbReference type="ChEBI" id="CHEBI:141005"/>
        <dbReference type="ChEBI" id="CHEBI:456216"/>
        <dbReference type="EC" id="6.3.2.17"/>
    </reaction>
</comment>
<protein>
    <recommendedName>
        <fullName evidence="8">Dihydrofolate synthase/folylpolyglutamate synthase</fullName>
        <ecNumber evidence="6">6.3.2.12</ecNumber>
        <ecNumber evidence="7">6.3.2.17</ecNumber>
    </recommendedName>
    <alternativeName>
        <fullName evidence="17">Folylpoly-gamma-glutamate synthetase-dihydrofolate synthetase</fullName>
    </alternativeName>
    <alternativeName>
        <fullName evidence="15">Folylpolyglutamate synthetase</fullName>
    </alternativeName>
    <alternativeName>
        <fullName evidence="16">Tetrahydrofolylpolyglutamate synthase</fullName>
    </alternativeName>
</protein>
<evidence type="ECO:0000256" key="19">
    <source>
        <dbReference type="ARBA" id="ARBA00047808"/>
    </source>
</evidence>
<keyword evidence="11 22" id="KW-0547">Nucleotide-binding</keyword>
<dbReference type="PANTHER" id="PTHR11136">
    <property type="entry name" value="FOLYLPOLYGLUTAMATE SYNTHASE-RELATED"/>
    <property type="match status" value="1"/>
</dbReference>
<evidence type="ECO:0000256" key="4">
    <source>
        <dbReference type="ARBA" id="ARBA00005150"/>
    </source>
</evidence>
<organism evidence="25 26">
    <name type="scientific">Zeaxanthinibacter enoshimensis</name>
    <dbReference type="NCBI Taxonomy" id="392009"/>
    <lineage>
        <taxon>Bacteria</taxon>
        <taxon>Pseudomonadati</taxon>
        <taxon>Bacteroidota</taxon>
        <taxon>Flavobacteriia</taxon>
        <taxon>Flavobacteriales</taxon>
        <taxon>Flavobacteriaceae</taxon>
        <taxon>Zeaxanthinibacter</taxon>
    </lineage>
</organism>
<evidence type="ECO:0000256" key="8">
    <source>
        <dbReference type="ARBA" id="ARBA00019357"/>
    </source>
</evidence>
<dbReference type="AlphaFoldDB" id="A0A4R6TFB8"/>
<dbReference type="GO" id="GO:0008841">
    <property type="term" value="F:dihydrofolate synthase activity"/>
    <property type="evidence" value="ECO:0007669"/>
    <property type="project" value="UniProtKB-EC"/>
</dbReference>
<evidence type="ECO:0000256" key="22">
    <source>
        <dbReference type="PIRNR" id="PIRNR001563"/>
    </source>
</evidence>
<evidence type="ECO:0000256" key="17">
    <source>
        <dbReference type="ARBA" id="ARBA00032510"/>
    </source>
</evidence>
<dbReference type="Gene3D" id="3.90.190.20">
    <property type="entry name" value="Mur ligase, C-terminal domain"/>
    <property type="match status" value="1"/>
</dbReference>
<dbReference type="GO" id="GO:0005524">
    <property type="term" value="F:ATP binding"/>
    <property type="evidence" value="ECO:0007669"/>
    <property type="project" value="UniProtKB-KW"/>
</dbReference>
<comment type="cofactor">
    <cofactor evidence="1">
        <name>Mg(2+)</name>
        <dbReference type="ChEBI" id="CHEBI:18420"/>
    </cofactor>
</comment>
<dbReference type="Pfam" id="PF08245">
    <property type="entry name" value="Mur_ligase_M"/>
    <property type="match status" value="1"/>
</dbReference>
<evidence type="ECO:0000313" key="26">
    <source>
        <dbReference type="Proteomes" id="UP000295468"/>
    </source>
</evidence>
<evidence type="ECO:0000256" key="2">
    <source>
        <dbReference type="ARBA" id="ARBA00002714"/>
    </source>
</evidence>
<comment type="function">
    <text evidence="2">Functions in two distinct reactions of the de novo folate biosynthetic pathway. Catalyzes the addition of a glutamate residue to dihydropteroate (7,8-dihydropteroate or H2Pte) to form dihydrofolate (7,8-dihydrofolate monoglutamate or H2Pte-Glu). Also catalyzes successive additions of L-glutamate to tetrahydrofolate or 10-formyltetrahydrofolate or 5,10-methylenetetrahydrofolate, leading to folylpolyglutamate derivatives.</text>
</comment>
<evidence type="ECO:0000256" key="20">
    <source>
        <dbReference type="ARBA" id="ARBA00049035"/>
    </source>
</evidence>
<dbReference type="SUPFAM" id="SSF53623">
    <property type="entry name" value="MurD-like peptide ligases, catalytic domain"/>
    <property type="match status" value="1"/>
</dbReference>
<dbReference type="InterPro" id="IPR036565">
    <property type="entry name" value="Mur-like_cat_sf"/>
</dbReference>
<comment type="caution">
    <text evidence="25">The sequence shown here is derived from an EMBL/GenBank/DDBJ whole genome shotgun (WGS) entry which is preliminary data.</text>
</comment>
<evidence type="ECO:0000256" key="14">
    <source>
        <dbReference type="ARBA" id="ARBA00022909"/>
    </source>
</evidence>
<dbReference type="Gene3D" id="3.40.1190.10">
    <property type="entry name" value="Mur-like, catalytic domain"/>
    <property type="match status" value="1"/>
</dbReference>
<dbReference type="InterPro" id="IPR004101">
    <property type="entry name" value="Mur_ligase_C"/>
</dbReference>
<comment type="similarity">
    <text evidence="5 22">Belongs to the folylpolyglutamate synthase family.</text>
</comment>
<proteinExistence type="inferred from homology"/>
<dbReference type="PIRSF" id="PIRSF001563">
    <property type="entry name" value="Folylpolyglu_synth"/>
    <property type="match status" value="1"/>
</dbReference>
<comment type="catalytic activity">
    <reaction evidence="19">
        <text>10-formyltetrahydrofolyl-(gamma-L-Glu)(n) + L-glutamate + ATP = 10-formyltetrahydrofolyl-(gamma-L-Glu)(n+1) + ADP + phosphate + H(+)</text>
        <dbReference type="Rhea" id="RHEA:51904"/>
        <dbReference type="Rhea" id="RHEA-COMP:13088"/>
        <dbReference type="Rhea" id="RHEA-COMP:14300"/>
        <dbReference type="ChEBI" id="CHEBI:15378"/>
        <dbReference type="ChEBI" id="CHEBI:29985"/>
        <dbReference type="ChEBI" id="CHEBI:30616"/>
        <dbReference type="ChEBI" id="CHEBI:43474"/>
        <dbReference type="ChEBI" id="CHEBI:134413"/>
        <dbReference type="ChEBI" id="CHEBI:456216"/>
        <dbReference type="EC" id="6.3.2.17"/>
    </reaction>
</comment>
<dbReference type="GO" id="GO:0005737">
    <property type="term" value="C:cytoplasm"/>
    <property type="evidence" value="ECO:0007669"/>
    <property type="project" value="TreeGrafter"/>
</dbReference>
<feature type="domain" description="Mur ligase central" evidence="24">
    <location>
        <begin position="64"/>
        <end position="203"/>
    </location>
</feature>
<dbReference type="GO" id="GO:0046656">
    <property type="term" value="P:folic acid biosynthetic process"/>
    <property type="evidence" value="ECO:0007669"/>
    <property type="project" value="UniProtKB-KW"/>
</dbReference>
<name>A0A4R6TFB8_9FLAO</name>
<evidence type="ECO:0000259" key="24">
    <source>
        <dbReference type="Pfam" id="PF08245"/>
    </source>
</evidence>
<evidence type="ECO:0000256" key="16">
    <source>
        <dbReference type="ARBA" id="ARBA00030592"/>
    </source>
</evidence>
<gene>
    <name evidence="25" type="ORF">CLV82_2384</name>
</gene>
<evidence type="ECO:0000256" key="6">
    <source>
        <dbReference type="ARBA" id="ARBA00013023"/>
    </source>
</evidence>
<dbReference type="InterPro" id="IPR036615">
    <property type="entry name" value="Mur_ligase_C_dom_sf"/>
</dbReference>
<evidence type="ECO:0000256" key="15">
    <source>
        <dbReference type="ARBA" id="ARBA00030048"/>
    </source>
</evidence>
<evidence type="ECO:0000256" key="18">
    <source>
        <dbReference type="ARBA" id="ARBA00047493"/>
    </source>
</evidence>
<dbReference type="EC" id="6.3.2.17" evidence="7"/>
<evidence type="ECO:0000256" key="13">
    <source>
        <dbReference type="ARBA" id="ARBA00022842"/>
    </source>
</evidence>
<evidence type="ECO:0000256" key="10">
    <source>
        <dbReference type="ARBA" id="ARBA00022723"/>
    </source>
</evidence>
<keyword evidence="14" id="KW-0289">Folate biosynthesis</keyword>
<dbReference type="PANTHER" id="PTHR11136:SF0">
    <property type="entry name" value="DIHYDROFOLATE SYNTHETASE-RELATED"/>
    <property type="match status" value="1"/>
</dbReference>
<reference evidence="25 26" key="1">
    <citation type="submission" date="2019-03" db="EMBL/GenBank/DDBJ databases">
        <title>Genomic Encyclopedia of Archaeal and Bacterial Type Strains, Phase II (KMG-II): from individual species to whole genera.</title>
        <authorList>
            <person name="Goeker M."/>
        </authorList>
    </citation>
    <scope>NUCLEOTIDE SEQUENCE [LARGE SCALE GENOMIC DNA]</scope>
    <source>
        <strain evidence="25 26">DSM 18435</strain>
    </source>
</reference>
<evidence type="ECO:0000256" key="21">
    <source>
        <dbReference type="ARBA" id="ARBA00049161"/>
    </source>
</evidence>
<dbReference type="PROSITE" id="PS01012">
    <property type="entry name" value="FOLYLPOLYGLU_SYNT_2"/>
    <property type="match status" value="1"/>
</dbReference>
<dbReference type="Pfam" id="PF02875">
    <property type="entry name" value="Mur_ligase_C"/>
    <property type="match status" value="1"/>
</dbReference>
<evidence type="ECO:0000256" key="12">
    <source>
        <dbReference type="ARBA" id="ARBA00022840"/>
    </source>
</evidence>
<comment type="pathway">
    <text evidence="3">Cofactor biosynthesis; tetrahydrofolate biosynthesis; 7,8-dihydrofolate from 2-amino-4-hydroxy-6-hydroxymethyl-7,8-dihydropteridine diphosphate and 4-aminobenzoate: step 2/2.</text>
</comment>
<evidence type="ECO:0000256" key="9">
    <source>
        <dbReference type="ARBA" id="ARBA00022598"/>
    </source>
</evidence>
<keyword evidence="26" id="KW-1185">Reference proteome</keyword>
<evidence type="ECO:0000256" key="11">
    <source>
        <dbReference type="ARBA" id="ARBA00022741"/>
    </source>
</evidence>
<dbReference type="SUPFAM" id="SSF53244">
    <property type="entry name" value="MurD-like peptide ligases, peptide-binding domain"/>
    <property type="match status" value="1"/>
</dbReference>
<dbReference type="PROSITE" id="PS01011">
    <property type="entry name" value="FOLYLPOLYGLU_SYNT_1"/>
    <property type="match status" value="1"/>
</dbReference>
<keyword evidence="10" id="KW-0479">Metal-binding</keyword>
<evidence type="ECO:0000313" key="25">
    <source>
        <dbReference type="EMBL" id="TDQ28937.1"/>
    </source>
</evidence>
<comment type="catalytic activity">
    <reaction evidence="21">
        <text>7,8-dihydropteroate + L-glutamate + ATP = 7,8-dihydrofolate + ADP + phosphate + H(+)</text>
        <dbReference type="Rhea" id="RHEA:23584"/>
        <dbReference type="ChEBI" id="CHEBI:15378"/>
        <dbReference type="ChEBI" id="CHEBI:17839"/>
        <dbReference type="ChEBI" id="CHEBI:29985"/>
        <dbReference type="ChEBI" id="CHEBI:30616"/>
        <dbReference type="ChEBI" id="CHEBI:43474"/>
        <dbReference type="ChEBI" id="CHEBI:57451"/>
        <dbReference type="ChEBI" id="CHEBI:456216"/>
        <dbReference type="EC" id="6.3.2.12"/>
    </reaction>
</comment>
<dbReference type="InterPro" id="IPR013221">
    <property type="entry name" value="Mur_ligase_cen"/>
</dbReference>
<dbReference type="InterPro" id="IPR018109">
    <property type="entry name" value="Folylpolyglutamate_synth_CS"/>
</dbReference>
<keyword evidence="13" id="KW-0460">Magnesium</keyword>
<dbReference type="GO" id="GO:0046872">
    <property type="term" value="F:metal ion binding"/>
    <property type="evidence" value="ECO:0007669"/>
    <property type="project" value="UniProtKB-KW"/>
</dbReference>
<dbReference type="EC" id="6.3.2.12" evidence="6"/>
<dbReference type="Proteomes" id="UP000295468">
    <property type="component" value="Unassembled WGS sequence"/>
</dbReference>
<accession>A0A4R6TFB8</accession>
<dbReference type="InterPro" id="IPR001645">
    <property type="entry name" value="Folylpolyglutamate_synth"/>
</dbReference>
<feature type="domain" description="Mur ligase C-terminal" evidence="23">
    <location>
        <begin position="291"/>
        <end position="408"/>
    </location>
</feature>
<comment type="pathway">
    <text evidence="4">Cofactor biosynthesis; tetrahydrofolylpolyglutamate biosynthesis.</text>
</comment>
<keyword evidence="9 22" id="KW-0436">Ligase</keyword>
<dbReference type="FunFam" id="3.40.1190.10:FF:000011">
    <property type="entry name" value="Folylpolyglutamate synthase/dihydrofolate synthase"/>
    <property type="match status" value="1"/>
</dbReference>
<evidence type="ECO:0000256" key="3">
    <source>
        <dbReference type="ARBA" id="ARBA00004799"/>
    </source>
</evidence>
<evidence type="ECO:0000259" key="23">
    <source>
        <dbReference type="Pfam" id="PF02875"/>
    </source>
</evidence>